<evidence type="ECO:0000256" key="6">
    <source>
        <dbReference type="RuleBase" id="RU361157"/>
    </source>
</evidence>
<feature type="domain" description="ABC transmembrane type-2" evidence="7">
    <location>
        <begin position="16"/>
        <end position="253"/>
    </location>
</feature>
<feature type="transmembrane region" description="Helical" evidence="6">
    <location>
        <begin position="53"/>
        <end position="73"/>
    </location>
</feature>
<keyword evidence="6" id="KW-0813">Transport</keyword>
<dbReference type="InterPro" id="IPR051784">
    <property type="entry name" value="Nod_factor_ABC_transporter"/>
</dbReference>
<dbReference type="EMBL" id="BONY01000109">
    <property type="protein sequence ID" value="GIH10865.1"/>
    <property type="molecule type" value="Genomic_DNA"/>
</dbReference>
<protein>
    <recommendedName>
        <fullName evidence="6">Transport permease protein</fullName>
    </recommendedName>
</protein>
<keyword evidence="6" id="KW-1003">Cell membrane</keyword>
<evidence type="ECO:0000256" key="5">
    <source>
        <dbReference type="ARBA" id="ARBA00023251"/>
    </source>
</evidence>
<keyword evidence="5" id="KW-0046">Antibiotic resistance</keyword>
<dbReference type="PROSITE" id="PS51012">
    <property type="entry name" value="ABC_TM2"/>
    <property type="match status" value="1"/>
</dbReference>
<dbReference type="PANTHER" id="PTHR43229:SF6">
    <property type="entry name" value="ABC-TYPE MULTIDRUG TRANSPORT SYSTEM, PERMEASE COMPONENT"/>
    <property type="match status" value="1"/>
</dbReference>
<feature type="transmembrane region" description="Helical" evidence="6">
    <location>
        <begin position="129"/>
        <end position="153"/>
    </location>
</feature>
<sequence length="258" mass="27996">MRRVGIELKMFFRHRDAVVFTFALPVIMLLLLGSIFSDDFEGTGITANQIFTAGMIAAGVASTTFVNLGIGISQDREDGTIKRLLGVPMPRYEYLVGKAVLSLVICACEIAIMLTVGVLLFGLSVPTDVGHWLTFAWVFALGVSGCAMLGIAASSLPRTARSAPAVMNLPYLVLSFISGIFVIPLKHLPDSLIAIGSIFPLRWMAQGFRSVFLPETMAAQEVAGSWEHGRVALVLVAWCVGGLVLCLMTFRWRDRRAS</sequence>
<keyword evidence="2 6" id="KW-0812">Transmembrane</keyword>
<dbReference type="GO" id="GO:0046677">
    <property type="term" value="P:response to antibiotic"/>
    <property type="evidence" value="ECO:0007669"/>
    <property type="project" value="UniProtKB-KW"/>
</dbReference>
<feature type="transmembrane region" description="Helical" evidence="6">
    <location>
        <begin position="231"/>
        <end position="250"/>
    </location>
</feature>
<proteinExistence type="inferred from homology"/>
<feature type="transmembrane region" description="Helical" evidence="6">
    <location>
        <begin position="165"/>
        <end position="183"/>
    </location>
</feature>
<evidence type="ECO:0000313" key="9">
    <source>
        <dbReference type="Proteomes" id="UP000612899"/>
    </source>
</evidence>
<keyword evidence="3 6" id="KW-1133">Transmembrane helix</keyword>
<comment type="subcellular location">
    <subcellularLocation>
        <location evidence="6">Cell membrane</location>
        <topology evidence="6">Multi-pass membrane protein</topology>
    </subcellularLocation>
    <subcellularLocation>
        <location evidence="1">Membrane</location>
        <topology evidence="1">Multi-pass membrane protein</topology>
    </subcellularLocation>
</comment>
<dbReference type="InterPro" id="IPR013525">
    <property type="entry name" value="ABC2_TM"/>
</dbReference>
<dbReference type="AlphaFoldDB" id="A0A8J3QJG1"/>
<reference evidence="8" key="1">
    <citation type="submission" date="2021-01" db="EMBL/GenBank/DDBJ databases">
        <title>Whole genome shotgun sequence of Rhizocola hellebori NBRC 109834.</title>
        <authorList>
            <person name="Komaki H."/>
            <person name="Tamura T."/>
        </authorList>
    </citation>
    <scope>NUCLEOTIDE SEQUENCE</scope>
    <source>
        <strain evidence="8">NBRC 109834</strain>
    </source>
</reference>
<dbReference type="InterPro" id="IPR000412">
    <property type="entry name" value="ABC_2_transport"/>
</dbReference>
<gene>
    <name evidence="8" type="ORF">Rhe02_89320</name>
</gene>
<evidence type="ECO:0000313" key="8">
    <source>
        <dbReference type="EMBL" id="GIH10865.1"/>
    </source>
</evidence>
<comment type="caution">
    <text evidence="6">Lacks conserved residue(s) required for the propagation of feature annotation.</text>
</comment>
<evidence type="ECO:0000256" key="1">
    <source>
        <dbReference type="ARBA" id="ARBA00004141"/>
    </source>
</evidence>
<feature type="transmembrane region" description="Helical" evidence="6">
    <location>
        <begin position="94"/>
        <end position="123"/>
    </location>
</feature>
<comment type="caution">
    <text evidence="8">The sequence shown here is derived from an EMBL/GenBank/DDBJ whole genome shotgun (WGS) entry which is preliminary data.</text>
</comment>
<dbReference type="PANTHER" id="PTHR43229">
    <property type="entry name" value="NODULATION PROTEIN J"/>
    <property type="match status" value="1"/>
</dbReference>
<dbReference type="Proteomes" id="UP000612899">
    <property type="component" value="Unassembled WGS sequence"/>
</dbReference>
<name>A0A8J3QJG1_9ACTN</name>
<evidence type="ECO:0000259" key="7">
    <source>
        <dbReference type="PROSITE" id="PS51012"/>
    </source>
</evidence>
<accession>A0A8J3QJG1</accession>
<comment type="similarity">
    <text evidence="6">Belongs to the ABC-2 integral membrane protein family.</text>
</comment>
<evidence type="ECO:0000256" key="2">
    <source>
        <dbReference type="ARBA" id="ARBA00022692"/>
    </source>
</evidence>
<keyword evidence="4 6" id="KW-0472">Membrane</keyword>
<dbReference type="GO" id="GO:0043190">
    <property type="term" value="C:ATP-binding cassette (ABC) transporter complex"/>
    <property type="evidence" value="ECO:0007669"/>
    <property type="project" value="InterPro"/>
</dbReference>
<dbReference type="GO" id="GO:0140359">
    <property type="term" value="F:ABC-type transporter activity"/>
    <property type="evidence" value="ECO:0007669"/>
    <property type="project" value="InterPro"/>
</dbReference>
<dbReference type="Pfam" id="PF01061">
    <property type="entry name" value="ABC2_membrane"/>
    <property type="match status" value="1"/>
</dbReference>
<organism evidence="8 9">
    <name type="scientific">Rhizocola hellebori</name>
    <dbReference type="NCBI Taxonomy" id="1392758"/>
    <lineage>
        <taxon>Bacteria</taxon>
        <taxon>Bacillati</taxon>
        <taxon>Actinomycetota</taxon>
        <taxon>Actinomycetes</taxon>
        <taxon>Micromonosporales</taxon>
        <taxon>Micromonosporaceae</taxon>
        <taxon>Rhizocola</taxon>
    </lineage>
</organism>
<keyword evidence="9" id="KW-1185">Reference proteome</keyword>
<evidence type="ECO:0000256" key="4">
    <source>
        <dbReference type="ARBA" id="ARBA00023136"/>
    </source>
</evidence>
<dbReference type="InterPro" id="IPR047817">
    <property type="entry name" value="ABC2_TM_bact-type"/>
</dbReference>
<dbReference type="PIRSF" id="PIRSF006648">
    <property type="entry name" value="DrrB"/>
    <property type="match status" value="1"/>
</dbReference>
<dbReference type="RefSeq" id="WP_203914585.1">
    <property type="nucleotide sequence ID" value="NZ_BONY01000109.1"/>
</dbReference>
<evidence type="ECO:0000256" key="3">
    <source>
        <dbReference type="ARBA" id="ARBA00022989"/>
    </source>
</evidence>